<accession>A0A8X6JR76</accession>
<evidence type="ECO:0000313" key="2">
    <source>
        <dbReference type="Proteomes" id="UP000887116"/>
    </source>
</evidence>
<gene>
    <name evidence="1" type="ORF">TNCT_576231</name>
</gene>
<dbReference type="AlphaFoldDB" id="A0A8X6JR76"/>
<evidence type="ECO:0000313" key="1">
    <source>
        <dbReference type="EMBL" id="GFR16596.1"/>
    </source>
</evidence>
<organism evidence="1 2">
    <name type="scientific">Trichonephila clavata</name>
    <name type="common">Joro spider</name>
    <name type="synonym">Nephila clavata</name>
    <dbReference type="NCBI Taxonomy" id="2740835"/>
    <lineage>
        <taxon>Eukaryota</taxon>
        <taxon>Metazoa</taxon>
        <taxon>Ecdysozoa</taxon>
        <taxon>Arthropoda</taxon>
        <taxon>Chelicerata</taxon>
        <taxon>Arachnida</taxon>
        <taxon>Araneae</taxon>
        <taxon>Araneomorphae</taxon>
        <taxon>Entelegynae</taxon>
        <taxon>Araneoidea</taxon>
        <taxon>Nephilidae</taxon>
        <taxon>Trichonephila</taxon>
    </lineage>
</organism>
<comment type="caution">
    <text evidence="1">The sequence shown here is derived from an EMBL/GenBank/DDBJ whole genome shotgun (WGS) entry which is preliminary data.</text>
</comment>
<sequence length="117" mass="12897">MVAVELEFGRCSISEKCVPGFQGEVRAGAPTPKNVSLFSRAKYGLVSNVAKACRAGRIPFSMRTTQKYLKKIGRVIEKIYLKCNCVFKMVAVELEFGRCSNPEKCVPGFQGEVRAGE</sequence>
<dbReference type="EMBL" id="BMAO01037273">
    <property type="protein sequence ID" value="GFR16596.1"/>
    <property type="molecule type" value="Genomic_DNA"/>
</dbReference>
<keyword evidence="2" id="KW-1185">Reference proteome</keyword>
<name>A0A8X6JR76_TRICU</name>
<proteinExistence type="predicted"/>
<reference evidence="1" key="1">
    <citation type="submission" date="2020-07" db="EMBL/GenBank/DDBJ databases">
        <title>Multicomponent nature underlies the extraordinary mechanical properties of spider dragline silk.</title>
        <authorList>
            <person name="Kono N."/>
            <person name="Nakamura H."/>
            <person name="Mori M."/>
            <person name="Yoshida Y."/>
            <person name="Ohtoshi R."/>
            <person name="Malay A.D."/>
            <person name="Moran D.A.P."/>
            <person name="Tomita M."/>
            <person name="Numata K."/>
            <person name="Arakawa K."/>
        </authorList>
    </citation>
    <scope>NUCLEOTIDE SEQUENCE</scope>
</reference>
<protein>
    <submittedName>
        <fullName evidence="1">Uncharacterized protein</fullName>
    </submittedName>
</protein>
<dbReference type="Proteomes" id="UP000887116">
    <property type="component" value="Unassembled WGS sequence"/>
</dbReference>